<keyword evidence="1" id="KW-1133">Transmembrane helix</keyword>
<keyword evidence="3" id="KW-1185">Reference proteome</keyword>
<feature type="transmembrane region" description="Helical" evidence="1">
    <location>
        <begin position="145"/>
        <end position="163"/>
    </location>
</feature>
<feature type="transmembrane region" description="Helical" evidence="1">
    <location>
        <begin position="268"/>
        <end position="287"/>
    </location>
</feature>
<gene>
    <name evidence="2" type="ORF">P186_0137</name>
</gene>
<dbReference type="InterPro" id="IPR009078">
    <property type="entry name" value="Ferritin-like_SF"/>
</dbReference>
<reference evidence="2 3" key="1">
    <citation type="journal article" date="2012" name="J. Bacteriol.">
        <title>Complete genome sequence of strain 1860, a crenarchaeon of the genus pyrobaculum able to grow with various electron acceptors.</title>
        <authorList>
            <person name="Mardanov A.V."/>
            <person name="Gumerov V.M."/>
            <person name="Slobodkina G.B."/>
            <person name="Beletsky A.V."/>
            <person name="Bonch-Osmolovskaya E.A."/>
            <person name="Ravin N.V."/>
            <person name="Skryabin K.G."/>
        </authorList>
    </citation>
    <scope>NUCLEOTIDE SEQUENCE [LARGE SCALE GENOMIC DNA]</scope>
    <source>
        <strain evidence="2 3">1860</strain>
    </source>
</reference>
<dbReference type="EMBL" id="CP003098">
    <property type="protein sequence ID" value="AET31603.1"/>
    <property type="molecule type" value="Genomic_DNA"/>
</dbReference>
<dbReference type="SUPFAM" id="SSF47240">
    <property type="entry name" value="Ferritin-like"/>
    <property type="match status" value="1"/>
</dbReference>
<evidence type="ECO:0008006" key="4">
    <source>
        <dbReference type="Google" id="ProtNLM"/>
    </source>
</evidence>
<feature type="transmembrane region" description="Helical" evidence="1">
    <location>
        <begin position="237"/>
        <end position="256"/>
    </location>
</feature>
<dbReference type="CDD" id="cd02431">
    <property type="entry name" value="Ferritin_CCC1_C"/>
    <property type="match status" value="1"/>
</dbReference>
<dbReference type="KEGG" id="pyr:P186_0137"/>
<dbReference type="Proteomes" id="UP000005867">
    <property type="component" value="Chromosome"/>
</dbReference>
<keyword evidence="1" id="KW-0472">Membrane</keyword>
<name>G7VEH9_9CREN</name>
<sequence>MVEVASSQKLVEVAREAALDEYREYVTYSVLARVERSASRRVVLERLAAQELEHFRFWNRFAGVKPPEGRTRLYAYFMAFLRLLLGVTFVAKLMERGEREAIARYRSVEGLLSGGDREALRRIIADEEEHEGALISQLDEAIVKYMGALVLGLADAIIEITGAHAGTLGTTNSTVVAGVIGLIVGVGAAISMASASYLQTKHEVGKSPAVAAVVTGVGYTAAVALMSLPYFLLHDVYLAFAASIAVGIALSFVLTFQAAVYGERDFKFEFVQTVGLLLGTAFLTYLLGEWLGRLFGIERLFH</sequence>
<evidence type="ECO:0000313" key="2">
    <source>
        <dbReference type="EMBL" id="AET31603.1"/>
    </source>
</evidence>
<evidence type="ECO:0000256" key="1">
    <source>
        <dbReference type="SAM" id="Phobius"/>
    </source>
</evidence>
<accession>G7VEH9</accession>
<protein>
    <recommendedName>
        <fullName evidence="4">Rubrerythrin diiron-binding domain-containing protein</fullName>
    </recommendedName>
</protein>
<keyword evidence="1" id="KW-0812">Transmembrane</keyword>
<dbReference type="AlphaFoldDB" id="G7VEH9"/>
<organism evidence="2 3">
    <name type="scientific">Pyrobaculum ferrireducens</name>
    <dbReference type="NCBI Taxonomy" id="1104324"/>
    <lineage>
        <taxon>Archaea</taxon>
        <taxon>Thermoproteota</taxon>
        <taxon>Thermoprotei</taxon>
        <taxon>Thermoproteales</taxon>
        <taxon>Thermoproteaceae</taxon>
        <taxon>Pyrobaculum</taxon>
    </lineage>
</organism>
<evidence type="ECO:0000313" key="3">
    <source>
        <dbReference type="Proteomes" id="UP000005867"/>
    </source>
</evidence>
<dbReference type="BioCyc" id="PSP1104324:GJSN-136-MONOMER"/>
<feature type="transmembrane region" description="Helical" evidence="1">
    <location>
        <begin position="175"/>
        <end position="198"/>
    </location>
</feature>
<dbReference type="InterPro" id="IPR039376">
    <property type="entry name" value="Ferritin_CCC1_N"/>
</dbReference>
<dbReference type="eggNOG" id="arCOG01096">
    <property type="taxonomic scope" value="Archaea"/>
</dbReference>
<dbReference type="HOGENOM" id="CLU_065373_1_0_2"/>
<proteinExistence type="predicted"/>
<feature type="transmembrane region" description="Helical" evidence="1">
    <location>
        <begin position="73"/>
        <end position="94"/>
    </location>
</feature>
<dbReference type="CDD" id="cd01044">
    <property type="entry name" value="Ferritin_CCC1_N"/>
    <property type="match status" value="1"/>
</dbReference>
<feature type="transmembrane region" description="Helical" evidence="1">
    <location>
        <begin position="210"/>
        <end position="231"/>
    </location>
</feature>
<dbReference type="RefSeq" id="WP_014287434.1">
    <property type="nucleotide sequence ID" value="NC_016645.1"/>
</dbReference>
<dbReference type="GeneID" id="11595942"/>
<dbReference type="OrthoDB" id="42847at2157"/>